<dbReference type="GO" id="GO:0008270">
    <property type="term" value="F:zinc ion binding"/>
    <property type="evidence" value="ECO:0007669"/>
    <property type="project" value="InterPro"/>
</dbReference>
<comment type="caution">
    <text evidence="4">The sequence shown here is derived from an EMBL/GenBank/DDBJ whole genome shotgun (WGS) entry which is preliminary data.</text>
</comment>
<dbReference type="RefSeq" id="XP_040773087.1">
    <property type="nucleotide sequence ID" value="XM_040917575.1"/>
</dbReference>
<dbReference type="InterPro" id="IPR053181">
    <property type="entry name" value="EcdB-like_regulator"/>
</dbReference>
<reference evidence="4" key="1">
    <citation type="journal article" date="2020" name="Phytopathology">
        <title>Genome sequence of the chestnut blight fungus Cryphonectria parasitica EP155: A fundamental resource for an archetypical invasive plant pathogen.</title>
        <authorList>
            <person name="Crouch J.A."/>
            <person name="Dawe A."/>
            <person name="Aerts A."/>
            <person name="Barry K."/>
            <person name="Churchill A.C.L."/>
            <person name="Grimwood J."/>
            <person name="Hillman B."/>
            <person name="Milgroom M.G."/>
            <person name="Pangilinan J."/>
            <person name="Smith M."/>
            <person name="Salamov A."/>
            <person name="Schmutz J."/>
            <person name="Yadav J."/>
            <person name="Grigoriev I.V."/>
            <person name="Nuss D."/>
        </authorList>
    </citation>
    <scope>NUCLEOTIDE SEQUENCE</scope>
    <source>
        <strain evidence="4">EP155</strain>
    </source>
</reference>
<proteinExistence type="predicted"/>
<dbReference type="GO" id="GO:0000981">
    <property type="term" value="F:DNA-binding transcription factor activity, RNA polymerase II-specific"/>
    <property type="evidence" value="ECO:0007669"/>
    <property type="project" value="InterPro"/>
</dbReference>
<keyword evidence="1" id="KW-0539">Nucleus</keyword>
<dbReference type="PROSITE" id="PS50048">
    <property type="entry name" value="ZN2_CY6_FUNGAL_2"/>
    <property type="match status" value="1"/>
</dbReference>
<feature type="region of interest" description="Disordered" evidence="2">
    <location>
        <begin position="101"/>
        <end position="124"/>
    </location>
</feature>
<dbReference type="CDD" id="cd00067">
    <property type="entry name" value="GAL4"/>
    <property type="match status" value="1"/>
</dbReference>
<evidence type="ECO:0000256" key="2">
    <source>
        <dbReference type="SAM" id="MobiDB-lite"/>
    </source>
</evidence>
<protein>
    <recommendedName>
        <fullName evidence="3">Zn(2)-C6 fungal-type domain-containing protein</fullName>
    </recommendedName>
</protein>
<dbReference type="PROSITE" id="PS00463">
    <property type="entry name" value="ZN2_CY6_FUNGAL_1"/>
    <property type="match status" value="1"/>
</dbReference>
<dbReference type="EMBL" id="MU032350">
    <property type="protein sequence ID" value="KAF3762108.1"/>
    <property type="molecule type" value="Genomic_DNA"/>
</dbReference>
<dbReference type="Gene3D" id="4.10.240.10">
    <property type="entry name" value="Zn(2)-C6 fungal-type DNA-binding domain"/>
    <property type="match status" value="1"/>
</dbReference>
<dbReference type="InterPro" id="IPR001138">
    <property type="entry name" value="Zn2Cys6_DnaBD"/>
</dbReference>
<keyword evidence="5" id="KW-1185">Reference proteome</keyword>
<dbReference type="Proteomes" id="UP000803844">
    <property type="component" value="Unassembled WGS sequence"/>
</dbReference>
<dbReference type="GeneID" id="63834704"/>
<dbReference type="InterPro" id="IPR036864">
    <property type="entry name" value="Zn2-C6_fun-type_DNA-bd_sf"/>
</dbReference>
<evidence type="ECO:0000313" key="4">
    <source>
        <dbReference type="EMBL" id="KAF3762108.1"/>
    </source>
</evidence>
<dbReference type="SMART" id="SM00066">
    <property type="entry name" value="GAL4"/>
    <property type="match status" value="1"/>
</dbReference>
<sequence>MEGDNTSEDVQDERSPPPKRRNKIRYPKKRVAVACEVCRSRRTRCDAARPACSFCSQLGIECVYRRQPADVRTHEDKDKVDYNEDIVCRLQRIEQLLSRDLRDRSSPYHAPRPPIRHETPDATLSQHPTPVVQFEYGIHLNNLARLAGQACPAALEPLCLDNTEEQLEMLMQQGDSLFSNPCKDIHELDLSSWKCWQLQRSFITEALPFCPIIEQHDCAAIIERNVEKKFEDNGLEASLALFMLALGEISRQSHYTNDENLPGSDYFQAGCRLLDAEQRSANTLLLVQCHIFEAFCWLHWLRPLQAHKAIQAASSKVTILLSLPKLFPENSPAREQCHRALWACYLIELELQPYVSRSGHLLQNWVDDVPLPLSNYDEPGMFWFLSEIALRRIYSNPRNGINSNNTFTVFAPLVVDEISNQILGWHATLAAPVAFPLHLPGHESQNLEEIRLLPHLDPHKAFLRTQFYALQTILHWPYVLRLLTSRDLVDWHPSESEYASTVRGAMKSIHYAVLSIYSAEPLMHNRHLMLLETMTGVFYLTMMLAATFQVPELAAAQHPKGQNAIWLGLKYLKVWEENSSIAYKVCMVESLLHQRCIEPSR</sequence>
<dbReference type="SUPFAM" id="SSF57701">
    <property type="entry name" value="Zn2/Cys6 DNA-binding domain"/>
    <property type="match status" value="1"/>
</dbReference>
<dbReference type="OrthoDB" id="4685598at2759"/>
<dbReference type="CDD" id="cd12148">
    <property type="entry name" value="fungal_TF_MHR"/>
    <property type="match status" value="1"/>
</dbReference>
<evidence type="ECO:0000259" key="3">
    <source>
        <dbReference type="PROSITE" id="PS50048"/>
    </source>
</evidence>
<organism evidence="4 5">
    <name type="scientific">Cryphonectria parasitica (strain ATCC 38755 / EP155)</name>
    <dbReference type="NCBI Taxonomy" id="660469"/>
    <lineage>
        <taxon>Eukaryota</taxon>
        <taxon>Fungi</taxon>
        <taxon>Dikarya</taxon>
        <taxon>Ascomycota</taxon>
        <taxon>Pezizomycotina</taxon>
        <taxon>Sordariomycetes</taxon>
        <taxon>Sordariomycetidae</taxon>
        <taxon>Diaporthales</taxon>
        <taxon>Cryphonectriaceae</taxon>
        <taxon>Cryphonectria-Endothia species complex</taxon>
        <taxon>Cryphonectria</taxon>
    </lineage>
</organism>
<name>A0A9P5CKI5_CRYP1</name>
<gene>
    <name evidence="4" type="ORF">M406DRAFT_263248</name>
</gene>
<feature type="domain" description="Zn(2)-C6 fungal-type" evidence="3">
    <location>
        <begin position="34"/>
        <end position="64"/>
    </location>
</feature>
<evidence type="ECO:0000256" key="1">
    <source>
        <dbReference type="ARBA" id="ARBA00023242"/>
    </source>
</evidence>
<dbReference type="PANTHER" id="PTHR47785">
    <property type="entry name" value="ZN(II)2CYS6 TRANSCRIPTION FACTOR (EUROFUNG)-RELATED-RELATED"/>
    <property type="match status" value="1"/>
</dbReference>
<dbReference type="Pfam" id="PF00172">
    <property type="entry name" value="Zn_clus"/>
    <property type="match status" value="1"/>
</dbReference>
<feature type="compositionally biased region" description="Acidic residues" evidence="2">
    <location>
        <begin position="1"/>
        <end position="11"/>
    </location>
</feature>
<evidence type="ECO:0000313" key="5">
    <source>
        <dbReference type="Proteomes" id="UP000803844"/>
    </source>
</evidence>
<accession>A0A9P5CKI5</accession>
<feature type="region of interest" description="Disordered" evidence="2">
    <location>
        <begin position="1"/>
        <end position="23"/>
    </location>
</feature>
<dbReference type="AlphaFoldDB" id="A0A9P5CKI5"/>